<protein>
    <submittedName>
        <fullName evidence="1">Uncharacterized protein</fullName>
    </submittedName>
</protein>
<sequence>MITWAFIFEAPQTDPKTDRMDIARDGVRSIVVAVPEQAAVVQAALDLVAEGAQFIELCGGFEPVWAGRVVEATQGRVPVGTVGYAGGQSIAALARLVSG</sequence>
<reference evidence="1 2" key="1">
    <citation type="journal article" date="2017" name="DNA Res.">
        <title>Complete genome sequence and expression profile of the commercial lytic enzyme producer Lysobacter enzymogenes M497-1.</title>
        <authorList>
            <person name="Takami H."/>
            <person name="Toyoda A."/>
            <person name="Uchiyama I."/>
            <person name="Itoh T."/>
            <person name="Takaki Y."/>
            <person name="Arai W."/>
            <person name="Nishi S."/>
            <person name="Kawai M."/>
            <person name="Shinya K."/>
            <person name="Ikeda H."/>
        </authorList>
    </citation>
    <scope>NUCLEOTIDE SEQUENCE [LARGE SCALE GENOMIC DNA]</scope>
    <source>
        <strain evidence="1 2">M497-1</strain>
    </source>
</reference>
<dbReference type="Pfam" id="PF20116">
    <property type="entry name" value="DUF6506"/>
    <property type="match status" value="1"/>
</dbReference>
<dbReference type="KEGG" id="lem:LEN_2848"/>
<dbReference type="EMBL" id="AP014940">
    <property type="protein sequence ID" value="BAV98335.1"/>
    <property type="molecule type" value="Genomic_DNA"/>
</dbReference>
<proteinExistence type="predicted"/>
<dbReference type="RefSeq" id="WP_074866831.1">
    <property type="nucleotide sequence ID" value="NZ_AP014940.1"/>
</dbReference>
<dbReference type="GeneID" id="83064686"/>
<dbReference type="Proteomes" id="UP000218824">
    <property type="component" value="Chromosome"/>
</dbReference>
<dbReference type="AlphaFoldDB" id="A0AAU9AMG2"/>
<accession>A0AAU9AMG2</accession>
<name>A0AAU9AMG2_LYSEN</name>
<evidence type="ECO:0000313" key="1">
    <source>
        <dbReference type="EMBL" id="BAV98335.1"/>
    </source>
</evidence>
<dbReference type="InterPro" id="IPR045441">
    <property type="entry name" value="DUF6506"/>
</dbReference>
<organism evidence="1 2">
    <name type="scientific">Lysobacter enzymogenes</name>
    <dbReference type="NCBI Taxonomy" id="69"/>
    <lineage>
        <taxon>Bacteria</taxon>
        <taxon>Pseudomonadati</taxon>
        <taxon>Pseudomonadota</taxon>
        <taxon>Gammaproteobacteria</taxon>
        <taxon>Lysobacterales</taxon>
        <taxon>Lysobacteraceae</taxon>
        <taxon>Lysobacter</taxon>
    </lineage>
</organism>
<gene>
    <name evidence="1" type="ORF">LEN_2848</name>
</gene>
<evidence type="ECO:0000313" key="2">
    <source>
        <dbReference type="Proteomes" id="UP000218824"/>
    </source>
</evidence>